<dbReference type="RefSeq" id="XP_016260665.1">
    <property type="nucleotide sequence ID" value="XM_016408911.1"/>
</dbReference>
<dbReference type="Pfam" id="PF07859">
    <property type="entry name" value="Abhydrolase_3"/>
    <property type="match status" value="1"/>
</dbReference>
<dbReference type="STRING" id="215243.A0A0D2DY25"/>
<evidence type="ECO:0000313" key="4">
    <source>
        <dbReference type="Proteomes" id="UP000053342"/>
    </source>
</evidence>
<dbReference type="Gene3D" id="3.40.50.1820">
    <property type="entry name" value="alpha/beta hydrolase"/>
    <property type="match status" value="1"/>
</dbReference>
<dbReference type="EMBL" id="KN847338">
    <property type="protein sequence ID" value="KIW40449.1"/>
    <property type="molecule type" value="Genomic_DNA"/>
</dbReference>
<dbReference type="OrthoDB" id="408631at2759"/>
<evidence type="ECO:0000259" key="2">
    <source>
        <dbReference type="Pfam" id="PF07859"/>
    </source>
</evidence>
<dbReference type="AlphaFoldDB" id="A0A0D2DY25"/>
<evidence type="ECO:0000256" key="1">
    <source>
        <dbReference type="ARBA" id="ARBA00022801"/>
    </source>
</evidence>
<reference evidence="3 4" key="1">
    <citation type="submission" date="2015-01" db="EMBL/GenBank/DDBJ databases">
        <title>The Genome Sequence of Exophiala oligosperma CBS72588.</title>
        <authorList>
            <consortium name="The Broad Institute Genomics Platform"/>
            <person name="Cuomo C."/>
            <person name="de Hoog S."/>
            <person name="Gorbushina A."/>
            <person name="Stielow B."/>
            <person name="Teixiera M."/>
            <person name="Abouelleil A."/>
            <person name="Chapman S.B."/>
            <person name="Priest M."/>
            <person name="Young S.K."/>
            <person name="Wortman J."/>
            <person name="Nusbaum C."/>
            <person name="Birren B."/>
        </authorList>
    </citation>
    <scope>NUCLEOTIDE SEQUENCE [LARGE SCALE GENOMIC DNA]</scope>
    <source>
        <strain evidence="3 4">CBS 72588</strain>
    </source>
</reference>
<proteinExistence type="predicted"/>
<protein>
    <recommendedName>
        <fullName evidence="2">Alpha/beta hydrolase fold-3 domain-containing protein</fullName>
    </recommendedName>
</protein>
<gene>
    <name evidence="3" type="ORF">PV06_07650</name>
</gene>
<dbReference type="InterPro" id="IPR029058">
    <property type="entry name" value="AB_hydrolase_fold"/>
</dbReference>
<dbReference type="Proteomes" id="UP000053342">
    <property type="component" value="Unassembled WGS sequence"/>
</dbReference>
<dbReference type="SUPFAM" id="SSF53474">
    <property type="entry name" value="alpha/beta-Hydrolases"/>
    <property type="match status" value="1"/>
</dbReference>
<name>A0A0D2DY25_9EURO</name>
<dbReference type="InterPro" id="IPR019826">
    <property type="entry name" value="Carboxylesterase_B_AS"/>
</dbReference>
<evidence type="ECO:0000313" key="3">
    <source>
        <dbReference type="EMBL" id="KIW40449.1"/>
    </source>
</evidence>
<dbReference type="VEuPathDB" id="FungiDB:PV06_07650"/>
<feature type="domain" description="Alpha/beta hydrolase fold-3" evidence="2">
    <location>
        <begin position="104"/>
        <end position="311"/>
    </location>
</feature>
<sequence>MGNYSDYQGPVAEWEDFIKSTGEVPAPPLHLPILEMRSLTNAGRTVAAQEQVKALGLKEKVAWQDYSILTRDSQNITARVYKPKVLATNASSSATSGTGLPIYLYFHGGGHLLGNVDSEDGTCSRLVGDSSFPLVVVNVNYRHTPEFPWPTQFNDAWDSLVWLSTHATDFGGDPSKVVVGGVSAGGGLAASIAVHHHRQRLLQSGQAAAPAVTILGQVLASPWLLHPSANPLAREALSSFNQNQNAPVLPWSILKVFADLLGPEAVSDPSFNVALTDDTVIQGLPKTSCLVAGQDLLRDEGLYYAEKLKKNE</sequence>
<dbReference type="GeneID" id="27359724"/>
<accession>A0A0D2DY25</accession>
<organism evidence="3 4">
    <name type="scientific">Exophiala oligosperma</name>
    <dbReference type="NCBI Taxonomy" id="215243"/>
    <lineage>
        <taxon>Eukaryota</taxon>
        <taxon>Fungi</taxon>
        <taxon>Dikarya</taxon>
        <taxon>Ascomycota</taxon>
        <taxon>Pezizomycotina</taxon>
        <taxon>Eurotiomycetes</taxon>
        <taxon>Chaetothyriomycetidae</taxon>
        <taxon>Chaetothyriales</taxon>
        <taxon>Herpotrichiellaceae</taxon>
        <taxon>Exophiala</taxon>
    </lineage>
</organism>
<dbReference type="HOGENOM" id="CLU_012494_6_3_1"/>
<keyword evidence="4" id="KW-1185">Reference proteome</keyword>
<dbReference type="PANTHER" id="PTHR23024:SF182">
    <property type="entry name" value="PUTATIVE (AFU_ORTHOLOGUE AFUA_3G14960)-RELATED"/>
    <property type="match status" value="1"/>
</dbReference>
<dbReference type="InterPro" id="IPR050466">
    <property type="entry name" value="Carboxylest/Gibb_receptor"/>
</dbReference>
<dbReference type="PROSITE" id="PS00122">
    <property type="entry name" value="CARBOXYLESTERASE_B_1"/>
    <property type="match status" value="1"/>
</dbReference>
<dbReference type="GO" id="GO:0016787">
    <property type="term" value="F:hydrolase activity"/>
    <property type="evidence" value="ECO:0007669"/>
    <property type="project" value="UniProtKB-KW"/>
</dbReference>
<keyword evidence="1" id="KW-0378">Hydrolase</keyword>
<dbReference type="PANTHER" id="PTHR23024">
    <property type="entry name" value="ARYLACETAMIDE DEACETYLASE"/>
    <property type="match status" value="1"/>
</dbReference>
<dbReference type="InterPro" id="IPR013094">
    <property type="entry name" value="AB_hydrolase_3"/>
</dbReference>